<gene>
    <name evidence="3" type="ORF">SEMRO_2180_G317950.1</name>
</gene>
<feature type="compositionally biased region" description="Low complexity" evidence="2">
    <location>
        <begin position="779"/>
        <end position="792"/>
    </location>
</feature>
<feature type="region of interest" description="Disordered" evidence="2">
    <location>
        <begin position="914"/>
        <end position="953"/>
    </location>
</feature>
<dbReference type="AlphaFoldDB" id="A0A9N8EU56"/>
<dbReference type="Proteomes" id="UP001153069">
    <property type="component" value="Unassembled WGS sequence"/>
</dbReference>
<keyword evidence="4" id="KW-1185">Reference proteome</keyword>
<evidence type="ECO:0000313" key="3">
    <source>
        <dbReference type="EMBL" id="CAB9528247.1"/>
    </source>
</evidence>
<feature type="compositionally biased region" description="Low complexity" evidence="2">
    <location>
        <begin position="866"/>
        <end position="878"/>
    </location>
</feature>
<feature type="region of interest" description="Disordered" evidence="2">
    <location>
        <begin position="847"/>
        <end position="881"/>
    </location>
</feature>
<dbReference type="SUPFAM" id="SSF49562">
    <property type="entry name" value="C2 domain (Calcium/lipid-binding domain, CaLB)"/>
    <property type="match status" value="1"/>
</dbReference>
<feature type="region of interest" description="Disordered" evidence="2">
    <location>
        <begin position="1058"/>
        <end position="1080"/>
    </location>
</feature>
<feature type="region of interest" description="Disordered" evidence="2">
    <location>
        <begin position="1167"/>
        <end position="1257"/>
    </location>
</feature>
<dbReference type="PANTHER" id="PTHR10857:SF106">
    <property type="entry name" value="C2 DOMAIN-CONTAINING PROTEIN"/>
    <property type="match status" value="1"/>
</dbReference>
<dbReference type="GO" id="GO:0071277">
    <property type="term" value="P:cellular response to calcium ion"/>
    <property type="evidence" value="ECO:0007669"/>
    <property type="project" value="TreeGrafter"/>
</dbReference>
<reference evidence="3" key="1">
    <citation type="submission" date="2020-06" db="EMBL/GenBank/DDBJ databases">
        <authorList>
            <consortium name="Plant Systems Biology data submission"/>
        </authorList>
    </citation>
    <scope>NUCLEOTIDE SEQUENCE</scope>
    <source>
        <strain evidence="3">D6</strain>
    </source>
</reference>
<feature type="compositionally biased region" description="Low complexity" evidence="2">
    <location>
        <begin position="1167"/>
        <end position="1178"/>
    </location>
</feature>
<feature type="compositionally biased region" description="Polar residues" evidence="2">
    <location>
        <begin position="922"/>
        <end position="946"/>
    </location>
</feature>
<dbReference type="GO" id="GO:0005544">
    <property type="term" value="F:calcium-dependent phospholipid binding"/>
    <property type="evidence" value="ECO:0007669"/>
    <property type="project" value="InterPro"/>
</dbReference>
<dbReference type="InterPro" id="IPR035892">
    <property type="entry name" value="C2_domain_sf"/>
</dbReference>
<feature type="compositionally biased region" description="Polar residues" evidence="2">
    <location>
        <begin position="629"/>
        <end position="644"/>
    </location>
</feature>
<feature type="region of interest" description="Disordered" evidence="2">
    <location>
        <begin position="620"/>
        <end position="658"/>
    </location>
</feature>
<keyword evidence="1" id="KW-0175">Coiled coil</keyword>
<sequence>MPAIETSMDLHLILEGRDFRAVAGWFCTTDPVFTISVPEIRPGGSASWSTVYVSKKATDNLSPRWSEACIPLEFLCNGYLERPCRITVKHWDDNSEHIVIGFADLTVQDLLEASGVPSKAIQLQLEGEVEGHGSVVVRHARLQRPLREGWMLDARKLLTGDPSSPSAVKPRATSVFRLTLEGTGLDGGWFSVANPFYELRQRRSEKERQSEGDDCEWKLLHRSETVNGSLDPIWKSAAIPMLLLCHGEGGLKQPIRISCFNDTGGGQATSIGSFDTTVLDLHLAAGTAKKCALKSKEGHTDSVVRVIEATLPDEGLCNMNPNQDGKREWTPRRQSGTRKMVVGPNSAPLKNGSEHLSTRAISPRSTLPVCSFNSAEEEMLVTASHSKQGGKRDHVLLELPIENTLSSVEPQLQQSNGAALASSALTASLAQIMQKNEDLVAKNQELKRALEEAKTKIAFCEQLVVTANKHCSRLKRDKDDLILEKTRIQKELRRTKQDAATKAMKLNESIQSLAEVARRGPDASSEQLLTEKDSIIERMKGEFDTLSSRLSRLKVAVAETTKNRENVSDLFSEECAKAVVATHLAATNAAIRNKLGELMADAEKKQKSGQISVAAAEPNFHLDHGPQSEAFSSAENCKGSTDSAPKQPPLHRASSASKACPFERASSMRCVPSSTGDLVEAKTKEVPESQKAKGRVMSNYCKSPRKPSLERFSSARSVSSCSNFPASPLGQAPSTTGAICEANTREALKPSKVISRLEKARSSYHKSTSPKTGLRKPSLQHSSSAQSVSSCSTGPKYPLEQAPLERASSMLCIPLSSDMVKPTGSNKEAQALKAQNTGFTTVKQTFESASASTGARQKNRPMQRASSIQSVSSHSESSQGMPSETIKMIEMCNDKVAEALHTKNILLEKARSTGDINGTAGYESSKSGANLQNPSSQRASSLQPSCSKVPLEPASSARCIQPTTSDMVQTINNKQVLEAPKEKNKANDRSRSIARGKVNRVSIATRAGMERPSLQQAVSSRSISSNLRVQPCPLQRAASMQKIDNKAVLEALKAQNKNLDKERSTERGKVNHGSCTGSMQRLSLQRAPSTLSVSSHSKVQSCPLERASSLQCITLDTINNKKALEALKALKVKTKILEEFSSGRKMIQHQRTRNGLGVQGLCLQSASLSQSESSKNQSTPKEGSQSSNSLKEMTSRSPMERTNGQMIRRPAKSLSPRPTGNMTKPATRATLRKESNRGSTLSPKRVPSRSKKPLNDS</sequence>
<feature type="region of interest" description="Disordered" evidence="2">
    <location>
        <begin position="751"/>
        <end position="799"/>
    </location>
</feature>
<evidence type="ECO:0000313" key="4">
    <source>
        <dbReference type="Proteomes" id="UP001153069"/>
    </source>
</evidence>
<proteinExistence type="predicted"/>
<protein>
    <submittedName>
        <fullName evidence="3">Copine-2</fullName>
    </submittedName>
</protein>
<accession>A0A9N8EU56</accession>
<organism evidence="3 4">
    <name type="scientific">Seminavis robusta</name>
    <dbReference type="NCBI Taxonomy" id="568900"/>
    <lineage>
        <taxon>Eukaryota</taxon>
        <taxon>Sar</taxon>
        <taxon>Stramenopiles</taxon>
        <taxon>Ochrophyta</taxon>
        <taxon>Bacillariophyta</taxon>
        <taxon>Bacillariophyceae</taxon>
        <taxon>Bacillariophycidae</taxon>
        <taxon>Naviculales</taxon>
        <taxon>Naviculaceae</taxon>
        <taxon>Seminavis</taxon>
    </lineage>
</organism>
<name>A0A9N8EU56_9STRA</name>
<evidence type="ECO:0000256" key="1">
    <source>
        <dbReference type="SAM" id="Coils"/>
    </source>
</evidence>
<feature type="compositionally biased region" description="Basic residues" evidence="2">
    <location>
        <begin position="1246"/>
        <end position="1257"/>
    </location>
</feature>
<feature type="compositionally biased region" description="Polar residues" evidence="2">
    <location>
        <begin position="1179"/>
        <end position="1205"/>
    </location>
</feature>
<dbReference type="PANTHER" id="PTHR10857">
    <property type="entry name" value="COPINE"/>
    <property type="match status" value="1"/>
</dbReference>
<dbReference type="GO" id="GO:0005886">
    <property type="term" value="C:plasma membrane"/>
    <property type="evidence" value="ECO:0007669"/>
    <property type="project" value="TreeGrafter"/>
</dbReference>
<dbReference type="OrthoDB" id="5855668at2759"/>
<comment type="caution">
    <text evidence="3">The sequence shown here is derived from an EMBL/GenBank/DDBJ whole genome shotgun (WGS) entry which is preliminary data.</text>
</comment>
<feature type="compositionally biased region" description="Polar residues" evidence="2">
    <location>
        <begin position="847"/>
        <end position="856"/>
    </location>
</feature>
<dbReference type="InterPro" id="IPR045052">
    <property type="entry name" value="Copine"/>
</dbReference>
<feature type="compositionally biased region" description="Basic and acidic residues" evidence="2">
    <location>
        <begin position="751"/>
        <end position="761"/>
    </location>
</feature>
<feature type="region of interest" description="Disordered" evidence="2">
    <location>
        <begin position="315"/>
        <end position="360"/>
    </location>
</feature>
<feature type="coiled-coil region" evidence="1">
    <location>
        <begin position="429"/>
        <end position="498"/>
    </location>
</feature>
<evidence type="ECO:0000256" key="2">
    <source>
        <dbReference type="SAM" id="MobiDB-lite"/>
    </source>
</evidence>
<dbReference type="Gene3D" id="2.60.40.150">
    <property type="entry name" value="C2 domain"/>
    <property type="match status" value="1"/>
</dbReference>
<dbReference type="EMBL" id="CAICTM010002178">
    <property type="protein sequence ID" value="CAB9528247.1"/>
    <property type="molecule type" value="Genomic_DNA"/>
</dbReference>
<feature type="compositionally biased region" description="Basic and acidic residues" evidence="2">
    <location>
        <begin position="1058"/>
        <end position="1069"/>
    </location>
</feature>